<dbReference type="AlphaFoldDB" id="A0A1E1L2D9"/>
<protein>
    <submittedName>
        <fullName evidence="1">Uncharacterized protein</fullName>
    </submittedName>
</protein>
<evidence type="ECO:0000313" key="2">
    <source>
        <dbReference type="Proteomes" id="UP000178912"/>
    </source>
</evidence>
<accession>A0A1E1L2D9</accession>
<dbReference type="EMBL" id="FJUX01000070">
    <property type="protein sequence ID" value="CZT04686.1"/>
    <property type="molecule type" value="Genomic_DNA"/>
</dbReference>
<evidence type="ECO:0000313" key="1">
    <source>
        <dbReference type="EMBL" id="CZT04686.1"/>
    </source>
</evidence>
<reference evidence="2" key="1">
    <citation type="submission" date="2016-03" db="EMBL/GenBank/DDBJ databases">
        <authorList>
            <person name="Guldener U."/>
        </authorList>
    </citation>
    <scope>NUCLEOTIDE SEQUENCE [LARGE SCALE GENOMIC DNA]</scope>
    <source>
        <strain evidence="2">04CH-RAC-A.6.1</strain>
    </source>
</reference>
<gene>
    <name evidence="1" type="ORF">RAG0_11065</name>
</gene>
<sequence length="324" mass="36914">MTKVPPLRYECRPRKGTSPFDTCLTIRTLRTASMGTLDSELVRRPLLSPPTSDSSTMSRKRSDFDKLPAELRVMIFTLAVGDEWKGKTPALIKALRTEENVYTACMVSWYKQDHTYTLHEKNSWSFGDMSANAISTITKVKIVIDEQIALHPLLRWSDMRVVDDRLPMSLHDLAVTAKLSTSITSVSLDCRPSCTNLYYWYPQKFFLYLSGFKSLKYAAVTCPIRPGGRVMEGGVGRVEKIEDGMVCSMWQANSMRNGVEKTNEMLGGMAKMGRVYADKIDKRGETLHRRFQDREMWVWVAEEGKILKPVILPEGLTMAYEREV</sequence>
<dbReference type="OrthoDB" id="3543673at2759"/>
<proteinExistence type="predicted"/>
<organism evidence="1 2">
    <name type="scientific">Rhynchosporium agropyri</name>
    <dbReference type="NCBI Taxonomy" id="914238"/>
    <lineage>
        <taxon>Eukaryota</taxon>
        <taxon>Fungi</taxon>
        <taxon>Dikarya</taxon>
        <taxon>Ascomycota</taxon>
        <taxon>Pezizomycotina</taxon>
        <taxon>Leotiomycetes</taxon>
        <taxon>Helotiales</taxon>
        <taxon>Ploettnerulaceae</taxon>
        <taxon>Rhynchosporium</taxon>
    </lineage>
</organism>
<name>A0A1E1L2D9_9HELO</name>
<keyword evidence="2" id="KW-1185">Reference proteome</keyword>
<dbReference type="Proteomes" id="UP000178912">
    <property type="component" value="Unassembled WGS sequence"/>
</dbReference>